<evidence type="ECO:0000313" key="3">
    <source>
        <dbReference type="Proteomes" id="UP001054945"/>
    </source>
</evidence>
<reference evidence="2 3" key="1">
    <citation type="submission" date="2021-06" db="EMBL/GenBank/DDBJ databases">
        <title>Caerostris extrusa draft genome.</title>
        <authorList>
            <person name="Kono N."/>
            <person name="Arakawa K."/>
        </authorList>
    </citation>
    <scope>NUCLEOTIDE SEQUENCE [LARGE SCALE GENOMIC DNA]</scope>
</reference>
<comment type="caution">
    <text evidence="2">The sequence shown here is derived from an EMBL/GenBank/DDBJ whole genome shotgun (WGS) entry which is preliminary data.</text>
</comment>
<proteinExistence type="predicted"/>
<feature type="region of interest" description="Disordered" evidence="1">
    <location>
        <begin position="73"/>
        <end position="133"/>
    </location>
</feature>
<evidence type="ECO:0000313" key="2">
    <source>
        <dbReference type="EMBL" id="GIY90257.1"/>
    </source>
</evidence>
<dbReference type="EMBL" id="BPLR01017308">
    <property type="protein sequence ID" value="GIY90257.1"/>
    <property type="molecule type" value="Genomic_DNA"/>
</dbReference>
<accession>A0AAV4X6Q0</accession>
<feature type="compositionally biased region" description="Polar residues" evidence="1">
    <location>
        <begin position="73"/>
        <end position="93"/>
    </location>
</feature>
<dbReference type="AlphaFoldDB" id="A0AAV4X6Q0"/>
<gene>
    <name evidence="2" type="ORF">CEXT_232441</name>
</gene>
<protein>
    <submittedName>
        <fullName evidence="2">Uncharacterized protein</fullName>
    </submittedName>
</protein>
<evidence type="ECO:0000256" key="1">
    <source>
        <dbReference type="SAM" id="MobiDB-lite"/>
    </source>
</evidence>
<feature type="compositionally biased region" description="Basic and acidic residues" evidence="1">
    <location>
        <begin position="98"/>
        <end position="117"/>
    </location>
</feature>
<dbReference type="Proteomes" id="UP001054945">
    <property type="component" value="Unassembled WGS sequence"/>
</dbReference>
<sequence>MEDLPRILELKKKNISKSSEVKATKNYLEYDDDPIVEKQWKKFAASTRPKNAAEFVQLARKLGQKRGFALHHLTSSSKAPIRVTDNSSTTQAGGDTLSARDPKNSRDYTSMKERSNGDRNAACGNTGKCVTRS</sequence>
<keyword evidence="3" id="KW-1185">Reference proteome</keyword>
<organism evidence="2 3">
    <name type="scientific">Caerostris extrusa</name>
    <name type="common">Bark spider</name>
    <name type="synonym">Caerostris bankana</name>
    <dbReference type="NCBI Taxonomy" id="172846"/>
    <lineage>
        <taxon>Eukaryota</taxon>
        <taxon>Metazoa</taxon>
        <taxon>Ecdysozoa</taxon>
        <taxon>Arthropoda</taxon>
        <taxon>Chelicerata</taxon>
        <taxon>Arachnida</taxon>
        <taxon>Araneae</taxon>
        <taxon>Araneomorphae</taxon>
        <taxon>Entelegynae</taxon>
        <taxon>Araneoidea</taxon>
        <taxon>Araneidae</taxon>
        <taxon>Caerostris</taxon>
    </lineage>
</organism>
<name>A0AAV4X6Q0_CAEEX</name>